<feature type="chain" id="PRO_5046008701" evidence="1">
    <location>
        <begin position="21"/>
        <end position="398"/>
    </location>
</feature>
<evidence type="ECO:0000313" key="3">
    <source>
        <dbReference type="Proteomes" id="UP001597508"/>
    </source>
</evidence>
<dbReference type="InterPro" id="IPR029058">
    <property type="entry name" value="AB_hydrolase_fold"/>
</dbReference>
<organism evidence="2 3">
    <name type="scientific">Pseudotenacibaculum haliotis</name>
    <dbReference type="NCBI Taxonomy" id="1862138"/>
    <lineage>
        <taxon>Bacteria</taxon>
        <taxon>Pseudomonadati</taxon>
        <taxon>Bacteroidota</taxon>
        <taxon>Flavobacteriia</taxon>
        <taxon>Flavobacteriales</taxon>
        <taxon>Flavobacteriaceae</taxon>
        <taxon>Pseudotenacibaculum</taxon>
    </lineage>
</organism>
<dbReference type="PROSITE" id="PS51257">
    <property type="entry name" value="PROKAR_LIPOPROTEIN"/>
    <property type="match status" value="1"/>
</dbReference>
<accession>A0ABW5LQB3</accession>
<evidence type="ECO:0000256" key="1">
    <source>
        <dbReference type="SAM" id="SignalP"/>
    </source>
</evidence>
<dbReference type="PANTHER" id="PTHR34853">
    <property type="match status" value="1"/>
</dbReference>
<name>A0ABW5LQB3_9FLAO</name>
<protein>
    <submittedName>
        <fullName evidence="2">Alpha/beta hydrolase family protein</fullName>
        <ecNumber evidence="2">3.4.-.-</ecNumber>
    </submittedName>
</protein>
<dbReference type="InterPro" id="IPR005152">
    <property type="entry name" value="Lipase_secreted"/>
</dbReference>
<dbReference type="PIRSF" id="PIRSF029171">
    <property type="entry name" value="Esterase_LipA"/>
    <property type="match status" value="1"/>
</dbReference>
<proteinExistence type="predicted"/>
<evidence type="ECO:0000313" key="2">
    <source>
        <dbReference type="EMBL" id="MFD2566491.1"/>
    </source>
</evidence>
<dbReference type="Gene3D" id="3.40.50.1820">
    <property type="entry name" value="alpha/beta hydrolase"/>
    <property type="match status" value="1"/>
</dbReference>
<keyword evidence="2" id="KW-0378">Hydrolase</keyword>
<keyword evidence="3" id="KW-1185">Reference proteome</keyword>
<dbReference type="SUPFAM" id="SSF53474">
    <property type="entry name" value="alpha/beta-Hydrolases"/>
    <property type="match status" value="1"/>
</dbReference>
<dbReference type="PANTHER" id="PTHR34853:SF1">
    <property type="entry name" value="LIPASE 5"/>
    <property type="match status" value="1"/>
</dbReference>
<dbReference type="Pfam" id="PF03583">
    <property type="entry name" value="LIP"/>
    <property type="match status" value="1"/>
</dbReference>
<dbReference type="EMBL" id="JBHULH010000001">
    <property type="protein sequence ID" value="MFD2566491.1"/>
    <property type="molecule type" value="Genomic_DNA"/>
</dbReference>
<dbReference type="RefSeq" id="WP_379665198.1">
    <property type="nucleotide sequence ID" value="NZ_JBHULH010000001.1"/>
</dbReference>
<dbReference type="GO" id="GO:0016787">
    <property type="term" value="F:hydrolase activity"/>
    <property type="evidence" value="ECO:0007669"/>
    <property type="project" value="UniProtKB-KW"/>
</dbReference>
<reference evidence="3" key="1">
    <citation type="journal article" date="2019" name="Int. J. Syst. Evol. Microbiol.">
        <title>The Global Catalogue of Microorganisms (GCM) 10K type strain sequencing project: providing services to taxonomists for standard genome sequencing and annotation.</title>
        <authorList>
            <consortium name="The Broad Institute Genomics Platform"/>
            <consortium name="The Broad Institute Genome Sequencing Center for Infectious Disease"/>
            <person name="Wu L."/>
            <person name="Ma J."/>
        </authorList>
    </citation>
    <scope>NUCLEOTIDE SEQUENCE [LARGE SCALE GENOMIC DNA]</scope>
    <source>
        <strain evidence="3">KCTC 52127</strain>
    </source>
</reference>
<dbReference type="EC" id="3.4.-.-" evidence="2"/>
<dbReference type="Gene3D" id="1.10.260.160">
    <property type="match status" value="1"/>
</dbReference>
<comment type="caution">
    <text evidence="2">The sequence shown here is derived from an EMBL/GenBank/DDBJ whole genome shotgun (WGS) entry which is preliminary data.</text>
</comment>
<sequence length="398" mass="44177">MNFKSLLFLFALTIVGCTQGQNSEAVIPSQNRGDIISVSKIGTYSADQIKQVMISQGYSIPILDHLSFSVDFNKVVYLTTDQHGNLVKASGTLLIPKTQEAIPILSIQHGVVFHRSNVTSVNGANVGEGLVGLVTASLGFATTIPDYIGYGESNAIHPYLISKLSSANTIDLLKASKKHFVANNVSLNDQLFLYGYSEGGYVTLATQKEIEENYTDEFSITAVAPLAGPYDMYETMKKTFEAEHYPYIPNLAFVFTAYNEYYGWNQLDKIFKAPYAQKMTSLFDGNLSAQEIEAQLPSSFTELMRPEFVQSVLNGTAVEVINAFKENTLLNWTPKAPIRFYHGDQDQIVPYHNATTAYNNLNAPGQQIELITLNNKNHSTANIPSVVKTLEWFFQLKE</sequence>
<feature type="signal peptide" evidence="1">
    <location>
        <begin position="1"/>
        <end position="20"/>
    </location>
</feature>
<keyword evidence="1" id="KW-0732">Signal</keyword>
<dbReference type="Proteomes" id="UP001597508">
    <property type="component" value="Unassembled WGS sequence"/>
</dbReference>
<gene>
    <name evidence="2" type="ORF">ACFSRZ_03850</name>
</gene>